<feature type="chain" id="PRO_5017610365" evidence="2">
    <location>
        <begin position="25"/>
        <end position="1640"/>
    </location>
</feature>
<dbReference type="GO" id="GO:0000272">
    <property type="term" value="P:polysaccharide catabolic process"/>
    <property type="evidence" value="ECO:0007669"/>
    <property type="project" value="InterPro"/>
</dbReference>
<evidence type="ECO:0000313" key="6">
    <source>
        <dbReference type="Proteomes" id="UP000256977"/>
    </source>
</evidence>
<accession>A0A3D9HYE2</accession>
<dbReference type="SUPFAM" id="SSF63446">
    <property type="entry name" value="Type I dockerin domain"/>
    <property type="match status" value="1"/>
</dbReference>
<feature type="compositionally biased region" description="Gly residues" evidence="1">
    <location>
        <begin position="1245"/>
        <end position="1255"/>
    </location>
</feature>
<dbReference type="PANTHER" id="PTHR43308">
    <property type="entry name" value="OUTER MEMBRANE PROTEIN ALPHA-RELATED"/>
    <property type="match status" value="1"/>
</dbReference>
<reference evidence="5 6" key="1">
    <citation type="submission" date="2018-07" db="EMBL/GenBank/DDBJ databases">
        <title>Genomic Encyclopedia of Type Strains, Phase III (KMG-III): the genomes of soil and plant-associated and newly described type strains.</title>
        <authorList>
            <person name="Whitman W."/>
        </authorList>
    </citation>
    <scope>NUCLEOTIDE SEQUENCE [LARGE SCALE GENOMIC DNA]</scope>
    <source>
        <strain evidence="5 6">CECT 7287</strain>
    </source>
</reference>
<evidence type="ECO:0000313" key="5">
    <source>
        <dbReference type="EMBL" id="RED54532.1"/>
    </source>
</evidence>
<dbReference type="Gene3D" id="1.10.1330.10">
    <property type="entry name" value="Dockerin domain"/>
    <property type="match status" value="1"/>
</dbReference>
<comment type="caution">
    <text evidence="5">The sequence shown here is derived from an EMBL/GenBank/DDBJ whole genome shotgun (WGS) entry which is preliminary data.</text>
</comment>
<evidence type="ECO:0000259" key="4">
    <source>
        <dbReference type="PROSITE" id="PS51766"/>
    </source>
</evidence>
<name>A0A3D9HYE2_9BACL</name>
<sequence length="1640" mass="175739">MKRLTAFLLSLTLLIPVWTSTAIASTGDTIQVSYALNNGDFSQGLTGWDNNNSPGATDKIRAERTLILEPGAAVWQPISVTNDADGPSVSDAVYAKVYAILSSDVTTDDNVTVRLVAGGQLAEASSLAGVPREAPVELLSQAKELNGRIPPGQDQLWIELHNDTAGTIEVTRVEAWGIDAADRVKPYAVPNGDFSGPLTGNWEYNDKVSVSTGVYLEPGAAAWRSLPIGNLPALPQAGDKVGVKANLFVPTAVNRTDSVFVRLNAGSNTLRDIDDIAGTPRGRWFSAAGRVIAAEGMIDAASTELWIELHNDTNVPVRLKGLTLTAERSAASVYDLNRDGTVDEADGVWLEERIAGGTFDSAGDFDEDGQLTAKDLVYFKKFGLRIGEEFYLNLKHFNFMNENVEIDGVPMMVTHLYSEPIDRSDPSKGYAWVGDPQEGFAAVDDVSRAVIAYAEHFGLYGDALSYDKIKRGLEFLMWMQHEDGDFDNFVVQDPDGTIRPKDSASSRKSFSWWAVRSYEAFATALPLLQADDAALAGRVKDRLALCLKRLKEMTDPYYGQYGDVSGIRTAKWLLYGDSWLTSAAINALAEHDKVADNAATKSAIQESVRKLGEAVAATRAGDFREYPYGGYMHRYEGMPGIYNWDEWGSVQIRAMAYAGRIVGVPAWIEAAEHAADSFLSDLLISGRAETMHPNKKPYPQINYGTASYVDNLLALYEVTGQAKYAELAGIAASWWTGNNERGFPMFNETQGYAYDGFYDSEVNINSGAESLDEAIRGLARVLENPIAEAYLYARKTAGNPALTLEAEALYQRAAPPDERLVFPNGDLNDPNAALVKQDADSGTDEAKIYEDVQALTGEREVYPGWTGSKALFVAATGYNNLRLFNGSWLKTELPVGGATGGFQAGDAVKLEFAARVEFDTSLKAEVYAVLPNGDRVRVADANDMKYHPRTWYAGSSSVKTTPVAKIPEGTTKLEIRFDVVSTKNPPHEGYAMVTEGKLYRMSVPEIRYSNTDLSGSSYVQIPSGQRRSFDIEVPEAGKYDVMLSYIANPNAKVNVGFNALEPKTAALKGTGNDVVQIRRIDSVELAQGVATLVLENPDESVPADIDAIILYPAISYATYTLPGGGSAKALRDSLSGTLAVGAAAQVDGRQTILLDSPTAAIVAGSALRLAGTVTQAGSGTSVAGENVTVSALGGSASAKTDADGRFAAVLDIPAATAPGAYRAKASTASGEASVGFEVIRSSGSGSSGGSGGGGSAPVSEPNADGRLEVTKAHLLPRQGGGTRIVIPEGTNEIRIPQKLLEELASGPIEFAGQGIGLTFPADFAADLIEQARTAGMKEWAFDLEVVRLADGDADAMLKDAASSVNAKLKRGSDFYELKLSLSRPDGEALPLRTFGKPVRIVLQSGRDVNPGWSGIYYLNGRSLEYEGGRSEPGGLVVADLNHFSVYGVLEYVRAFRDVPASHWAYSAITELAARRIVNGISEADFGKNLAVSRAEMTSLLVRALGIKGGDVSVSETGFSDVDARSWYANEVAAAVEAGIVSGRSKERFAPTETITRAELAAMLMRALKQTAVQVPTGARATADFADQSDIPDLFANSLSRAVGAGLLQGDDRNRLRPNDKLTRAEAAIVLVKLMDIAKLR</sequence>
<feature type="signal peptide" evidence="2">
    <location>
        <begin position="1"/>
        <end position="24"/>
    </location>
</feature>
<dbReference type="Pfam" id="PF00395">
    <property type="entry name" value="SLH"/>
    <property type="match status" value="3"/>
</dbReference>
<evidence type="ECO:0000259" key="3">
    <source>
        <dbReference type="PROSITE" id="PS51272"/>
    </source>
</evidence>
<dbReference type="RefSeq" id="WP_181918152.1">
    <property type="nucleotide sequence ID" value="NZ_QRDZ01000048.1"/>
</dbReference>
<dbReference type="InterPro" id="IPR016134">
    <property type="entry name" value="Dockerin_dom"/>
</dbReference>
<protein>
    <submittedName>
        <fullName evidence="5">S-layer family protein</fullName>
    </submittedName>
</protein>
<dbReference type="Proteomes" id="UP000256977">
    <property type="component" value="Unassembled WGS sequence"/>
</dbReference>
<organism evidence="5 6">
    <name type="scientific">Cohnella phaseoli</name>
    <dbReference type="NCBI Taxonomy" id="456490"/>
    <lineage>
        <taxon>Bacteria</taxon>
        <taxon>Bacillati</taxon>
        <taxon>Bacillota</taxon>
        <taxon>Bacilli</taxon>
        <taxon>Bacillales</taxon>
        <taxon>Paenibacillaceae</taxon>
        <taxon>Cohnella</taxon>
    </lineage>
</organism>
<keyword evidence="6" id="KW-1185">Reference proteome</keyword>
<feature type="domain" description="Dockerin" evidence="4">
    <location>
        <begin position="329"/>
        <end position="392"/>
    </location>
</feature>
<proteinExistence type="predicted"/>
<dbReference type="InterPro" id="IPR036439">
    <property type="entry name" value="Dockerin_dom_sf"/>
</dbReference>
<dbReference type="PROSITE" id="PS51272">
    <property type="entry name" value="SLH"/>
    <property type="match status" value="3"/>
</dbReference>
<gene>
    <name evidence="5" type="ORF">DFP98_1483</name>
</gene>
<dbReference type="InterPro" id="IPR001119">
    <property type="entry name" value="SLH_dom"/>
</dbReference>
<dbReference type="Gene3D" id="2.60.120.260">
    <property type="entry name" value="Galactose-binding domain-like"/>
    <property type="match status" value="1"/>
</dbReference>
<feature type="region of interest" description="Disordered" evidence="1">
    <location>
        <begin position="1240"/>
        <end position="1263"/>
    </location>
</feature>
<keyword evidence="2" id="KW-0732">Signal</keyword>
<dbReference type="PROSITE" id="PS00018">
    <property type="entry name" value="EF_HAND_1"/>
    <property type="match status" value="1"/>
</dbReference>
<feature type="domain" description="SLH" evidence="3">
    <location>
        <begin position="1581"/>
        <end position="1640"/>
    </location>
</feature>
<evidence type="ECO:0000256" key="2">
    <source>
        <dbReference type="SAM" id="SignalP"/>
    </source>
</evidence>
<dbReference type="InterPro" id="IPR051465">
    <property type="entry name" value="Cell_Envelope_Struct_Comp"/>
</dbReference>
<dbReference type="EMBL" id="QRDZ01000048">
    <property type="protein sequence ID" value="RED54532.1"/>
    <property type="molecule type" value="Genomic_DNA"/>
</dbReference>
<feature type="domain" description="SLH" evidence="3">
    <location>
        <begin position="1451"/>
        <end position="1512"/>
    </location>
</feature>
<dbReference type="InterPro" id="IPR018247">
    <property type="entry name" value="EF_Hand_1_Ca_BS"/>
</dbReference>
<evidence type="ECO:0000256" key="1">
    <source>
        <dbReference type="SAM" id="MobiDB-lite"/>
    </source>
</evidence>
<feature type="domain" description="SLH" evidence="3">
    <location>
        <begin position="1514"/>
        <end position="1577"/>
    </location>
</feature>
<dbReference type="PROSITE" id="PS51766">
    <property type="entry name" value="DOCKERIN"/>
    <property type="match status" value="1"/>
</dbReference>